<dbReference type="OrthoDB" id="6470775at2759"/>
<dbReference type="AlphaFoldDB" id="A0A4Y2B0K2"/>
<evidence type="ECO:0000313" key="2">
    <source>
        <dbReference type="Proteomes" id="UP000499080"/>
    </source>
</evidence>
<keyword evidence="2" id="KW-1185">Reference proteome</keyword>
<proteinExistence type="predicted"/>
<name>A0A4Y2B0K2_ARAVE</name>
<dbReference type="Proteomes" id="UP000499080">
    <property type="component" value="Unassembled WGS sequence"/>
</dbReference>
<evidence type="ECO:0000313" key="1">
    <source>
        <dbReference type="EMBL" id="GBL85367.1"/>
    </source>
</evidence>
<organism evidence="1 2">
    <name type="scientific">Araneus ventricosus</name>
    <name type="common">Orbweaver spider</name>
    <name type="synonym">Epeira ventricosa</name>
    <dbReference type="NCBI Taxonomy" id="182803"/>
    <lineage>
        <taxon>Eukaryota</taxon>
        <taxon>Metazoa</taxon>
        <taxon>Ecdysozoa</taxon>
        <taxon>Arthropoda</taxon>
        <taxon>Chelicerata</taxon>
        <taxon>Arachnida</taxon>
        <taxon>Araneae</taxon>
        <taxon>Araneomorphae</taxon>
        <taxon>Entelegynae</taxon>
        <taxon>Araneoidea</taxon>
        <taxon>Araneidae</taxon>
        <taxon>Araneus</taxon>
    </lineage>
</organism>
<reference evidence="1 2" key="1">
    <citation type="journal article" date="2019" name="Sci. Rep.">
        <title>Orb-weaving spider Araneus ventricosus genome elucidates the spidroin gene catalogue.</title>
        <authorList>
            <person name="Kono N."/>
            <person name="Nakamura H."/>
            <person name="Ohtoshi R."/>
            <person name="Moran D.A.P."/>
            <person name="Shinohara A."/>
            <person name="Yoshida Y."/>
            <person name="Fujiwara M."/>
            <person name="Mori M."/>
            <person name="Tomita M."/>
            <person name="Arakawa K."/>
        </authorList>
    </citation>
    <scope>NUCLEOTIDE SEQUENCE [LARGE SCALE GENOMIC DNA]</scope>
</reference>
<sequence length="116" mass="13519">METLERSVHKVLKTVNLKPVFWTCEEILFFTGHGPSPSFLNRFHLSDNDSCACGEIGDPIHYATSSPLSHSWRIRKPSTSLEILWYQRVLENPNSSKRIIKMIKFIRDNENTMRLQ</sequence>
<accession>A0A4Y2B0K2</accession>
<gene>
    <name evidence="1" type="ORF">AVEN_34568_1</name>
</gene>
<comment type="caution">
    <text evidence="1">The sequence shown here is derived from an EMBL/GenBank/DDBJ whole genome shotgun (WGS) entry which is preliminary data.</text>
</comment>
<protein>
    <submittedName>
        <fullName evidence="1">Uncharacterized protein</fullName>
    </submittedName>
</protein>
<dbReference type="EMBL" id="BGPR01000043">
    <property type="protein sequence ID" value="GBL85367.1"/>
    <property type="molecule type" value="Genomic_DNA"/>
</dbReference>